<reference evidence="2 3" key="1">
    <citation type="submission" date="2023-07" db="EMBL/GenBank/DDBJ databases">
        <title>Sorghum-associated microbial communities from plants grown in Nebraska, USA.</title>
        <authorList>
            <person name="Schachtman D."/>
        </authorList>
    </citation>
    <scope>NUCLEOTIDE SEQUENCE [LARGE SCALE GENOMIC DNA]</scope>
    <source>
        <strain evidence="2 3">BE187</strain>
    </source>
</reference>
<comment type="caution">
    <text evidence="2">The sequence shown here is derived from an EMBL/GenBank/DDBJ whole genome shotgun (WGS) entry which is preliminary data.</text>
</comment>
<proteinExistence type="predicted"/>
<evidence type="ECO:0000313" key="3">
    <source>
        <dbReference type="Proteomes" id="UP001267878"/>
    </source>
</evidence>
<evidence type="ECO:0000313" key="2">
    <source>
        <dbReference type="EMBL" id="MDR7098318.1"/>
    </source>
</evidence>
<gene>
    <name evidence="2" type="ORF">J2X04_000665</name>
</gene>
<dbReference type="InterPro" id="IPR032708">
    <property type="entry name" value="McjB_C"/>
</dbReference>
<evidence type="ECO:0000259" key="1">
    <source>
        <dbReference type="Pfam" id="PF13471"/>
    </source>
</evidence>
<dbReference type="Pfam" id="PF13471">
    <property type="entry name" value="Transglut_core3"/>
    <property type="match status" value="1"/>
</dbReference>
<accession>A0ABU1VM23</accession>
<dbReference type="NCBIfam" id="NF033537">
    <property type="entry name" value="lasso_biosyn_B2"/>
    <property type="match status" value="1"/>
</dbReference>
<dbReference type="RefSeq" id="WP_310052092.1">
    <property type="nucleotide sequence ID" value="NZ_JAVDVW010000001.1"/>
</dbReference>
<dbReference type="EMBL" id="JAVDVW010000001">
    <property type="protein sequence ID" value="MDR7098318.1"/>
    <property type="molecule type" value="Genomic_DNA"/>
</dbReference>
<dbReference type="Proteomes" id="UP001267878">
    <property type="component" value="Unassembled WGS sequence"/>
</dbReference>
<feature type="domain" description="Microcin J25-processing protein McjB C-terminal" evidence="1">
    <location>
        <begin position="36"/>
        <end position="139"/>
    </location>
</feature>
<organism evidence="2 3">
    <name type="scientific">Agrilutibacter niabensis</name>
    <dbReference type="NCBI Taxonomy" id="380628"/>
    <lineage>
        <taxon>Bacteria</taxon>
        <taxon>Pseudomonadati</taxon>
        <taxon>Pseudomonadota</taxon>
        <taxon>Gammaproteobacteria</taxon>
        <taxon>Lysobacterales</taxon>
        <taxon>Lysobacteraceae</taxon>
        <taxon>Agrilutibacter</taxon>
    </lineage>
</organism>
<sequence length="151" mass="16771">MPDSSASNDGRWSRWWRLSWTDRARLLGLVVLVPLVDIALRTLGLRRTQSLLGLTHAPAAPAPRTDDVMADAQRIAELANIAGRHGAWQSTCLRQALAVQWWLCRRGLPAQLRIGARRAGNQLDAHAWVELDGVPLAQSRELPPVLYMQGN</sequence>
<keyword evidence="3" id="KW-1185">Reference proteome</keyword>
<name>A0ABU1VM23_9GAMM</name>
<protein>
    <recommendedName>
        <fullName evidence="1">Microcin J25-processing protein McjB C-terminal domain-containing protein</fullName>
    </recommendedName>
</protein>
<dbReference type="InterPro" id="IPR053521">
    <property type="entry name" value="McjB-like"/>
</dbReference>